<feature type="domain" description="Aminotransferase class I/classII large" evidence="6">
    <location>
        <begin position="27"/>
        <end position="372"/>
    </location>
</feature>
<protein>
    <recommendedName>
        <fullName evidence="2">cysteine-S-conjugate beta-lyase</fullName>
        <ecNumber evidence="2">4.4.1.13</ecNumber>
    </recommendedName>
</protein>
<comment type="similarity">
    <text evidence="5">Belongs to the class-II pyridoxal-phosphate-dependent aminotransferase family. MalY/PatB cystathionine beta-lyase subfamily.</text>
</comment>
<dbReference type="RefSeq" id="WP_125016180.1">
    <property type="nucleotide sequence ID" value="NZ_QWEZ01000002.1"/>
</dbReference>
<dbReference type="Proteomes" id="UP000280792">
    <property type="component" value="Unassembled WGS sequence"/>
</dbReference>
<dbReference type="GO" id="GO:0047804">
    <property type="term" value="F:cysteine-S-conjugate beta-lyase activity"/>
    <property type="evidence" value="ECO:0007669"/>
    <property type="project" value="UniProtKB-EC"/>
</dbReference>
<name>A0A3P3VI88_9GAMM</name>
<dbReference type="GO" id="GO:0030170">
    <property type="term" value="F:pyridoxal phosphate binding"/>
    <property type="evidence" value="ECO:0007669"/>
    <property type="project" value="InterPro"/>
</dbReference>
<evidence type="ECO:0000259" key="6">
    <source>
        <dbReference type="Pfam" id="PF00155"/>
    </source>
</evidence>
<proteinExistence type="inferred from homology"/>
<evidence type="ECO:0000256" key="4">
    <source>
        <dbReference type="ARBA" id="ARBA00023239"/>
    </source>
</evidence>
<comment type="caution">
    <text evidence="7">The sequence shown here is derived from an EMBL/GenBank/DDBJ whole genome shotgun (WGS) entry which is preliminary data.</text>
</comment>
<keyword evidence="3" id="KW-0663">Pyridoxal phosphate</keyword>
<keyword evidence="8" id="KW-1185">Reference proteome</keyword>
<dbReference type="InterPro" id="IPR015422">
    <property type="entry name" value="PyrdxlP-dep_Trfase_small"/>
</dbReference>
<dbReference type="InterPro" id="IPR015424">
    <property type="entry name" value="PyrdxlP-dep_Trfase"/>
</dbReference>
<dbReference type="Gene3D" id="3.40.640.10">
    <property type="entry name" value="Type I PLP-dependent aspartate aminotransferase-like (Major domain)"/>
    <property type="match status" value="1"/>
</dbReference>
<dbReference type="EMBL" id="QWEZ01000002">
    <property type="protein sequence ID" value="RRJ82445.1"/>
    <property type="molecule type" value="Genomic_DNA"/>
</dbReference>
<accession>A0A3P3VI88</accession>
<evidence type="ECO:0000256" key="2">
    <source>
        <dbReference type="ARBA" id="ARBA00012224"/>
    </source>
</evidence>
<dbReference type="InterPro" id="IPR004839">
    <property type="entry name" value="Aminotransferase_I/II_large"/>
</dbReference>
<dbReference type="EC" id="4.4.1.13" evidence="2"/>
<reference evidence="7 8" key="2">
    <citation type="submission" date="2018-12" db="EMBL/GenBank/DDBJ databases">
        <title>Simiduia agarivorans gen. nov., sp. nov., a marine, agarolytic bacterium isolated from shallow coastal water from Keelung, Taiwan.</title>
        <authorList>
            <person name="Shieh W.Y."/>
        </authorList>
    </citation>
    <scope>NUCLEOTIDE SEQUENCE [LARGE SCALE GENOMIC DNA]</scope>
    <source>
        <strain evidence="7 8">GTF-13</strain>
    </source>
</reference>
<sequence length="382" mass="42559">MSDFDRPIDRRFTHSLKWEKYGDKDILPLWVADTDFMAPPAIIAALHERIEHGVFGYTLVSDELEAIIAQRLQQRYRWTIRPDWLVWMPGMVSGLNIACRATGQSGSGVISPKPVYPPFMSAPSLSDRQLISTPMVADGDRWVIDFDALEQAITPACELLLFCNPHNPGGTVYRREELERLLAICTRHDLVLCSDEIHCDLILEPGIEHIPLASLDPELAKRTITLMAPSKTYNIAGLACSFAVIPDPALRARFRRVMKGIVPDVNLLGLTAALAAYRDCEPWSQQLLAYLRGNRDYLVEEINRIPGLSLRPFEATYLAWIDVSALALDNPPAFFEAAGVGLSPGADFGDARFMRLNFGCPRTTLETALSRIRAAIEGRVQG</sequence>
<evidence type="ECO:0000256" key="3">
    <source>
        <dbReference type="ARBA" id="ARBA00022898"/>
    </source>
</evidence>
<dbReference type="Gene3D" id="3.90.1150.10">
    <property type="entry name" value="Aspartate Aminotransferase, domain 1"/>
    <property type="match status" value="1"/>
</dbReference>
<dbReference type="PANTHER" id="PTHR43525">
    <property type="entry name" value="PROTEIN MALY"/>
    <property type="match status" value="1"/>
</dbReference>
<dbReference type="InterPro" id="IPR015421">
    <property type="entry name" value="PyrdxlP-dep_Trfase_major"/>
</dbReference>
<dbReference type="AlphaFoldDB" id="A0A3P3VI88"/>
<evidence type="ECO:0000256" key="1">
    <source>
        <dbReference type="ARBA" id="ARBA00001933"/>
    </source>
</evidence>
<gene>
    <name evidence="7" type="ORF">D0544_11250</name>
</gene>
<evidence type="ECO:0000256" key="5">
    <source>
        <dbReference type="ARBA" id="ARBA00037974"/>
    </source>
</evidence>
<organism evidence="7 8">
    <name type="scientific">Aestuariirhabdus litorea</name>
    <dbReference type="NCBI Taxonomy" id="2528527"/>
    <lineage>
        <taxon>Bacteria</taxon>
        <taxon>Pseudomonadati</taxon>
        <taxon>Pseudomonadota</taxon>
        <taxon>Gammaproteobacteria</taxon>
        <taxon>Oceanospirillales</taxon>
        <taxon>Aestuariirhabdaceae</taxon>
        <taxon>Aestuariirhabdus</taxon>
    </lineage>
</organism>
<dbReference type="Pfam" id="PF00155">
    <property type="entry name" value="Aminotran_1_2"/>
    <property type="match status" value="1"/>
</dbReference>
<dbReference type="CDD" id="cd00609">
    <property type="entry name" value="AAT_like"/>
    <property type="match status" value="1"/>
</dbReference>
<dbReference type="InterPro" id="IPR027619">
    <property type="entry name" value="C-S_lyase_PatB-like"/>
</dbReference>
<evidence type="ECO:0000313" key="8">
    <source>
        <dbReference type="Proteomes" id="UP000280792"/>
    </source>
</evidence>
<comment type="cofactor">
    <cofactor evidence="1">
        <name>pyridoxal 5'-phosphate</name>
        <dbReference type="ChEBI" id="CHEBI:597326"/>
    </cofactor>
</comment>
<dbReference type="PANTHER" id="PTHR43525:SF1">
    <property type="entry name" value="PROTEIN MALY"/>
    <property type="match status" value="1"/>
</dbReference>
<keyword evidence="4 7" id="KW-0456">Lyase</keyword>
<dbReference type="NCBIfam" id="TIGR04350">
    <property type="entry name" value="C_S_lyase_PatB"/>
    <property type="match status" value="1"/>
</dbReference>
<evidence type="ECO:0000313" key="7">
    <source>
        <dbReference type="EMBL" id="RRJ82445.1"/>
    </source>
</evidence>
<dbReference type="InterPro" id="IPR051798">
    <property type="entry name" value="Class-II_PLP-Dep_Aminotrans"/>
</dbReference>
<reference evidence="7 8" key="1">
    <citation type="submission" date="2018-08" db="EMBL/GenBank/DDBJ databases">
        <authorList>
            <person name="Khan S.A."/>
        </authorList>
    </citation>
    <scope>NUCLEOTIDE SEQUENCE [LARGE SCALE GENOMIC DNA]</scope>
    <source>
        <strain evidence="7 8">GTF-13</strain>
    </source>
</reference>
<dbReference type="SUPFAM" id="SSF53383">
    <property type="entry name" value="PLP-dependent transferases"/>
    <property type="match status" value="1"/>
</dbReference>